<keyword evidence="2" id="KW-0325">Glycoprotein</keyword>
<dbReference type="PANTHER" id="PTHR10340">
    <property type="entry name" value="SPHINGOMYELIN PHOSPHODIESTERASE"/>
    <property type="match status" value="1"/>
</dbReference>
<keyword evidence="3" id="KW-0732">Signal</keyword>
<dbReference type="InterPro" id="IPR004843">
    <property type="entry name" value="Calcineurin-like_PHP"/>
</dbReference>
<dbReference type="Proteomes" id="UP001377567">
    <property type="component" value="Unassembled WGS sequence"/>
</dbReference>
<name>A0AAV5S3R8_MAUHU</name>
<feature type="domain" description="Calcineurin-like phosphoesterase" evidence="4">
    <location>
        <begin position="279"/>
        <end position="491"/>
    </location>
</feature>
<dbReference type="CDD" id="cd00842">
    <property type="entry name" value="MPP_ASMase"/>
    <property type="match status" value="1"/>
</dbReference>
<keyword evidence="6" id="KW-1185">Reference proteome</keyword>
<dbReference type="GO" id="GO:0008081">
    <property type="term" value="F:phosphoric diester hydrolase activity"/>
    <property type="evidence" value="ECO:0007669"/>
    <property type="project" value="TreeGrafter"/>
</dbReference>
<sequence>MIATNILLNALLIWQTVTGIPADPVDEDNLQTLLETENAIADETIIADIVTQLNQTMSYEDHCGGCIDRLIIGKSLAAAREDMVAPAFTMWCKLSQFYDNDTCVQQYGISTVNGSSLGSNFVDMLGGMDPTGYDGLLYCHYYENNNCPKPETPNVTVSHLWPPKSPEHMSAPEPGNNGTFNVLHISDINIQLDYAIGSESNCTDALCCSSHSHNNQNLTGTSPYNGYWNSYYNSYFAENGSYVQGSYIDVFNMSNVWTPATTFGNYNCDTPEVLVNSTLENILEYSRQNNITYDFTLFTGGMGDSDLAKYLSFEDAVSSDMTVFNILKDRLGKLPVFPVIGNQDSYPHGQLAPLTSNVESKFSWNYNLLSNLWEEFGWLNAEQAQQAREHYTGYAVETQLGLKVIALNSNAWFNKNMYSYVNASQPDNFGQFSFLIEELVASEAKNQRVWIVAHIPPAFTGLPVPSNVFSQIVERFSPSTIAGIFFGHTHEDQFEIVYASSGNDTKSVENALNQAYIAPSVSPLGGVNPAWRFYQVDKATFSIMNVHNYYSPLNSTFTSNGTKPTWFHEYSSRYAYNISWPTTSPLNATYWHLVAEQIGSSVAVRQKYEQFAKRQSPYGSDCYNSKECDYDYCFVTSFTVDEYETCVAAQ</sequence>
<evidence type="ECO:0000259" key="4">
    <source>
        <dbReference type="Pfam" id="PF00149"/>
    </source>
</evidence>
<gene>
    <name evidence="5" type="ORF">DAKH74_045280</name>
</gene>
<evidence type="ECO:0000256" key="2">
    <source>
        <dbReference type="ARBA" id="ARBA00023180"/>
    </source>
</evidence>
<dbReference type="InterPro" id="IPR041805">
    <property type="entry name" value="ASMase/PPN1_MPP"/>
</dbReference>
<dbReference type="EMBL" id="BTGD01000016">
    <property type="protein sequence ID" value="GMM57912.1"/>
    <property type="molecule type" value="Genomic_DNA"/>
</dbReference>
<evidence type="ECO:0000313" key="6">
    <source>
        <dbReference type="Proteomes" id="UP001377567"/>
    </source>
</evidence>
<proteinExistence type="predicted"/>
<dbReference type="InterPro" id="IPR029052">
    <property type="entry name" value="Metallo-depent_PP-like"/>
</dbReference>
<evidence type="ECO:0000256" key="3">
    <source>
        <dbReference type="SAM" id="SignalP"/>
    </source>
</evidence>
<evidence type="ECO:0000313" key="5">
    <source>
        <dbReference type="EMBL" id="GMM57912.1"/>
    </source>
</evidence>
<feature type="signal peptide" evidence="3">
    <location>
        <begin position="1"/>
        <end position="19"/>
    </location>
</feature>
<evidence type="ECO:0000256" key="1">
    <source>
        <dbReference type="ARBA" id="ARBA00022801"/>
    </source>
</evidence>
<dbReference type="Pfam" id="PF00149">
    <property type="entry name" value="Metallophos"/>
    <property type="match status" value="1"/>
</dbReference>
<dbReference type="AlphaFoldDB" id="A0AAV5S3R8"/>
<protein>
    <recommendedName>
        <fullName evidence="4">Calcineurin-like phosphoesterase domain-containing protein</fullName>
    </recommendedName>
</protein>
<dbReference type="PANTHER" id="PTHR10340:SF27">
    <property type="entry name" value="ACL091CP"/>
    <property type="match status" value="1"/>
</dbReference>
<reference evidence="5 6" key="1">
    <citation type="journal article" date="2023" name="Elife">
        <title>Identification of key yeast species and microbe-microbe interactions impacting larval growth of Drosophila in the wild.</title>
        <authorList>
            <person name="Mure A."/>
            <person name="Sugiura Y."/>
            <person name="Maeda R."/>
            <person name="Honda K."/>
            <person name="Sakurai N."/>
            <person name="Takahashi Y."/>
            <person name="Watada M."/>
            <person name="Katoh T."/>
            <person name="Gotoh A."/>
            <person name="Gotoh Y."/>
            <person name="Taniguchi I."/>
            <person name="Nakamura K."/>
            <person name="Hayashi T."/>
            <person name="Katayama T."/>
            <person name="Uemura T."/>
            <person name="Hattori Y."/>
        </authorList>
    </citation>
    <scope>NUCLEOTIDE SEQUENCE [LARGE SCALE GENOMIC DNA]</scope>
    <source>
        <strain evidence="5 6">KH-74</strain>
    </source>
</reference>
<accession>A0AAV5S3R8</accession>
<dbReference type="SUPFAM" id="SSF56300">
    <property type="entry name" value="Metallo-dependent phosphatases"/>
    <property type="match status" value="1"/>
</dbReference>
<dbReference type="Gene3D" id="3.60.21.10">
    <property type="match status" value="1"/>
</dbReference>
<comment type="caution">
    <text evidence="5">The sequence shown here is derived from an EMBL/GenBank/DDBJ whole genome shotgun (WGS) entry which is preliminary data.</text>
</comment>
<feature type="chain" id="PRO_5043820377" description="Calcineurin-like phosphoesterase domain-containing protein" evidence="3">
    <location>
        <begin position="20"/>
        <end position="650"/>
    </location>
</feature>
<keyword evidence="1" id="KW-0378">Hydrolase</keyword>
<organism evidence="5 6">
    <name type="scientific">Maudiozyma humilis</name>
    <name type="common">Sour dough yeast</name>
    <name type="synonym">Kazachstania humilis</name>
    <dbReference type="NCBI Taxonomy" id="51915"/>
    <lineage>
        <taxon>Eukaryota</taxon>
        <taxon>Fungi</taxon>
        <taxon>Dikarya</taxon>
        <taxon>Ascomycota</taxon>
        <taxon>Saccharomycotina</taxon>
        <taxon>Saccharomycetes</taxon>
        <taxon>Saccharomycetales</taxon>
        <taxon>Saccharomycetaceae</taxon>
        <taxon>Maudiozyma</taxon>
    </lineage>
</organism>